<dbReference type="SUPFAM" id="SSF89733">
    <property type="entry name" value="L-sulfolactate dehydrogenase-like"/>
    <property type="match status" value="1"/>
</dbReference>
<keyword evidence="1" id="KW-0560">Oxidoreductase</keyword>
<name>A0A1I5DIA2_9FIRM</name>
<dbReference type="GO" id="GO:0016491">
    <property type="term" value="F:oxidoreductase activity"/>
    <property type="evidence" value="ECO:0007669"/>
    <property type="project" value="UniProtKB-KW"/>
</dbReference>
<dbReference type="RefSeq" id="WP_091684895.1">
    <property type="nucleotide sequence ID" value="NZ_BAABFM010000013.1"/>
</dbReference>
<dbReference type="Gene3D" id="3.30.1370.60">
    <property type="entry name" value="Hypothetical oxidoreductase yiak, domain 2"/>
    <property type="match status" value="1"/>
</dbReference>
<evidence type="ECO:0000313" key="3">
    <source>
        <dbReference type="Proteomes" id="UP000198806"/>
    </source>
</evidence>
<dbReference type="EMBL" id="FOWD01000006">
    <property type="protein sequence ID" value="SFN98994.1"/>
    <property type="molecule type" value="Genomic_DNA"/>
</dbReference>
<organism evidence="2 3">
    <name type="scientific">Anaerocolumna aminovalerica</name>
    <dbReference type="NCBI Taxonomy" id="1527"/>
    <lineage>
        <taxon>Bacteria</taxon>
        <taxon>Bacillati</taxon>
        <taxon>Bacillota</taxon>
        <taxon>Clostridia</taxon>
        <taxon>Lachnospirales</taxon>
        <taxon>Lachnospiraceae</taxon>
        <taxon>Anaerocolumna</taxon>
    </lineage>
</organism>
<sequence length="336" mass="36810">MRIKFEDLLTKFEKLLISRGFSQENAHKAATVFAQSSADGIYSHGVNRFPRVISYLDKGLIQPNALCEKVSSFGSFERWDGKLGLGPLNASICMDRACELATENGIGIVALSNTNHWMRGGSYGWQAANNGCIGICWTNTTPNMPAWGGKDPRIGNNPFIIAIPRSNGAHIVLDCAMSQFAYGKIEEARMKGEKLPVPGGYDTMGNMTADPAEIEKTGRVLPMGYWKGSGMSILLDLAAAVLSGGNSCTEIGKKYEEEIAISQIMIAIDPSKMDTKEISDSIINTVIEDIKQSEPINEGGKIFYPGEREYLTRQDNMENGIPVLDEVWEKINALEK</sequence>
<evidence type="ECO:0000256" key="1">
    <source>
        <dbReference type="ARBA" id="ARBA00023002"/>
    </source>
</evidence>
<dbReference type="Proteomes" id="UP000198806">
    <property type="component" value="Unassembled WGS sequence"/>
</dbReference>
<gene>
    <name evidence="2" type="ORF">SAMN04489757_10621</name>
</gene>
<dbReference type="InterPro" id="IPR003767">
    <property type="entry name" value="Malate/L-lactate_DH-like"/>
</dbReference>
<reference evidence="2 3" key="1">
    <citation type="submission" date="2016-10" db="EMBL/GenBank/DDBJ databases">
        <authorList>
            <person name="de Groot N.N."/>
        </authorList>
    </citation>
    <scope>NUCLEOTIDE SEQUENCE [LARGE SCALE GENOMIC DNA]</scope>
    <source>
        <strain evidence="2 3">DSM 1283</strain>
    </source>
</reference>
<dbReference type="PANTHER" id="PTHR11091">
    <property type="entry name" value="OXIDOREDUCTASE-RELATED"/>
    <property type="match status" value="1"/>
</dbReference>
<dbReference type="OrthoDB" id="9769447at2"/>
<dbReference type="Pfam" id="PF02615">
    <property type="entry name" value="Ldh_2"/>
    <property type="match status" value="1"/>
</dbReference>
<proteinExistence type="predicted"/>
<protein>
    <submittedName>
        <fullName evidence="2">3-dehydro-L-gulonate 2-dehydrogenase</fullName>
    </submittedName>
</protein>
<dbReference type="InterPro" id="IPR043143">
    <property type="entry name" value="Mal/L-sulf/L-lact_DH-like_NADP"/>
</dbReference>
<evidence type="ECO:0000313" key="2">
    <source>
        <dbReference type="EMBL" id="SFN98994.1"/>
    </source>
</evidence>
<dbReference type="PANTHER" id="PTHR11091:SF3">
    <property type="entry name" value="2,3-DIKETO-L-GULONATE REDUCTASE"/>
    <property type="match status" value="1"/>
</dbReference>
<dbReference type="STRING" id="1527.SAMN04489757_10621"/>
<dbReference type="Gene3D" id="1.10.1530.10">
    <property type="match status" value="1"/>
</dbReference>
<keyword evidence="3" id="KW-1185">Reference proteome</keyword>
<dbReference type="InterPro" id="IPR043144">
    <property type="entry name" value="Mal/L-sulf/L-lact_DH-like_ah"/>
</dbReference>
<dbReference type="AlphaFoldDB" id="A0A1I5DIA2"/>
<dbReference type="NCBIfam" id="NF009750">
    <property type="entry name" value="PRK13260.1"/>
    <property type="match status" value="1"/>
</dbReference>
<accession>A0A1I5DIA2</accession>
<dbReference type="InterPro" id="IPR036111">
    <property type="entry name" value="Mal/L-sulfo/L-lacto_DH-like_sf"/>
</dbReference>